<keyword evidence="2" id="KW-1185">Reference proteome</keyword>
<evidence type="ECO:0000313" key="1">
    <source>
        <dbReference type="EMBL" id="QPI52924.1"/>
    </source>
</evidence>
<organism evidence="1 2">
    <name type="scientific">Massilia antarctica</name>
    <dbReference type="NCBI Taxonomy" id="2765360"/>
    <lineage>
        <taxon>Bacteria</taxon>
        <taxon>Pseudomonadati</taxon>
        <taxon>Pseudomonadota</taxon>
        <taxon>Betaproteobacteria</taxon>
        <taxon>Burkholderiales</taxon>
        <taxon>Oxalobacteraceae</taxon>
        <taxon>Telluria group</taxon>
        <taxon>Massilia</taxon>
    </lineage>
</organism>
<gene>
    <name evidence="1" type="ORF">IV454_16385</name>
</gene>
<protein>
    <submittedName>
        <fullName evidence="1">DUF3168 domain-containing protein</fullName>
    </submittedName>
</protein>
<accession>A0AA49AAW7</accession>
<dbReference type="EMBL" id="CP065053">
    <property type="protein sequence ID" value="QPI52924.1"/>
    <property type="molecule type" value="Genomic_DNA"/>
</dbReference>
<evidence type="ECO:0000313" key="2">
    <source>
        <dbReference type="Proteomes" id="UP000662888"/>
    </source>
</evidence>
<reference evidence="1 2" key="1">
    <citation type="submission" date="2020-11" db="EMBL/GenBank/DDBJ databases">
        <authorList>
            <person name="Sun Q."/>
        </authorList>
    </citation>
    <scope>NUCLEOTIDE SEQUENCE [LARGE SCALE GENOMIC DNA]</scope>
    <source>
        <strain evidence="1 2">P8398</strain>
    </source>
</reference>
<proteinExistence type="predicted"/>
<sequence length="114" mass="12368">MEAIVYEALFGLAVGEVFPDFAPVGTTPPYITFQAVGGNPINMIDATVPDKERVRVQVNVWAATRLEASSIGKQAENALRIVAGLQTTVLTGRIATFDEATDLRGTMQDFEFFT</sequence>
<name>A0AA49AAW7_9BURK</name>
<dbReference type="Pfam" id="PF11367">
    <property type="entry name" value="Tail_completion_gp17"/>
    <property type="match status" value="1"/>
</dbReference>
<dbReference type="InterPro" id="IPR021508">
    <property type="entry name" value="Gp17-like"/>
</dbReference>
<dbReference type="RefSeq" id="WP_206092376.1">
    <property type="nucleotide sequence ID" value="NZ_CP065053.1"/>
</dbReference>
<dbReference type="Proteomes" id="UP000662888">
    <property type="component" value="Chromosome"/>
</dbReference>